<keyword evidence="5 7" id="KW-1133">Transmembrane helix</keyword>
<keyword evidence="3" id="KW-0813">Transport</keyword>
<evidence type="ECO:0000256" key="1">
    <source>
        <dbReference type="ARBA" id="ARBA00004141"/>
    </source>
</evidence>
<dbReference type="GO" id="GO:0015205">
    <property type="term" value="F:nucleobase transmembrane transporter activity"/>
    <property type="evidence" value="ECO:0007669"/>
    <property type="project" value="TreeGrafter"/>
</dbReference>
<dbReference type="GO" id="GO:0000329">
    <property type="term" value="C:fungal-type vacuole membrane"/>
    <property type="evidence" value="ECO:0007669"/>
    <property type="project" value="TreeGrafter"/>
</dbReference>
<comment type="subcellular location">
    <subcellularLocation>
        <location evidence="1">Membrane</location>
        <topology evidence="1">Multi-pass membrane protein</topology>
    </subcellularLocation>
</comment>
<feature type="transmembrane region" description="Helical" evidence="7">
    <location>
        <begin position="94"/>
        <end position="114"/>
    </location>
</feature>
<feature type="transmembrane region" description="Helical" evidence="7">
    <location>
        <begin position="28"/>
        <end position="48"/>
    </location>
</feature>
<reference evidence="8 9" key="1">
    <citation type="submission" date="2018-12" db="EMBL/GenBank/DDBJ databases">
        <authorList>
            <person name="Tiukova I."/>
            <person name="Dainat J."/>
        </authorList>
    </citation>
    <scope>NUCLEOTIDE SEQUENCE [LARGE SCALE GENOMIC DNA]</scope>
</reference>
<feature type="transmembrane region" description="Helical" evidence="7">
    <location>
        <begin position="257"/>
        <end position="277"/>
    </location>
</feature>
<dbReference type="FunCoup" id="A0A448YNB7">
    <property type="interactions" value="260"/>
</dbReference>
<sequence length="352" mass="38715">MTVWTVVSTAYNIYLSQKQEGVDYQYRLKLGSLIQVVVFLAMTFSVILPKSWTLFYFIFVMSNVMISAIGACLVQVGLIAMVNIQGSFYANANVVGNAVAGVLPSISMILTVLTTNQGSGGRTSQAIKYFLTSVAVTILAMLSTEAMIRSEKHELEEEVERDEIEPEEITRVITDIQKDYVSFSHLWSILGLVEGTIILTFSITLAFPIFASSVESPTMDKKVFIPLAFLIWNLGDLAGRVVCAWPIFVLKNQRRMIVYSILRLGFIPLFLGCNIKGRGGGFIGDFAYIVLQFLFGFTNGQLFSSSFMLVGQLLDTDDEKKAAGGFTALIINVSLLVGSVMSYGVVWKIGGN</sequence>
<feature type="transmembrane region" description="Helical" evidence="7">
    <location>
        <begin position="223"/>
        <end position="250"/>
    </location>
</feature>
<keyword evidence="6 7" id="KW-0472">Membrane</keyword>
<feature type="transmembrane region" description="Helical" evidence="7">
    <location>
        <begin position="322"/>
        <end position="346"/>
    </location>
</feature>
<feature type="transmembrane region" description="Helical" evidence="7">
    <location>
        <begin position="54"/>
        <end position="82"/>
    </location>
</feature>
<dbReference type="Pfam" id="PF01733">
    <property type="entry name" value="Nucleoside_tran"/>
    <property type="match status" value="1"/>
</dbReference>
<dbReference type="AlphaFoldDB" id="A0A448YNB7"/>
<dbReference type="SUPFAM" id="SSF103473">
    <property type="entry name" value="MFS general substrate transporter"/>
    <property type="match status" value="1"/>
</dbReference>
<accession>A0A448YNB7</accession>
<dbReference type="InterPro" id="IPR036259">
    <property type="entry name" value="MFS_trans_sf"/>
</dbReference>
<dbReference type="GO" id="GO:0005886">
    <property type="term" value="C:plasma membrane"/>
    <property type="evidence" value="ECO:0007669"/>
    <property type="project" value="TreeGrafter"/>
</dbReference>
<evidence type="ECO:0000256" key="6">
    <source>
        <dbReference type="ARBA" id="ARBA00023136"/>
    </source>
</evidence>
<dbReference type="InterPro" id="IPR002259">
    <property type="entry name" value="Eqnu_transpt"/>
</dbReference>
<name>A0A448YNB7_BRENA</name>
<dbReference type="EMBL" id="CAACVR010000023">
    <property type="protein sequence ID" value="VEU22348.1"/>
    <property type="molecule type" value="Genomic_DNA"/>
</dbReference>
<feature type="transmembrane region" description="Helical" evidence="7">
    <location>
        <begin position="126"/>
        <end position="144"/>
    </location>
</feature>
<evidence type="ECO:0000256" key="4">
    <source>
        <dbReference type="ARBA" id="ARBA00022692"/>
    </source>
</evidence>
<dbReference type="PANTHER" id="PTHR10332:SF88">
    <property type="entry name" value="EQUILIBRATIVE NUCLEOSIDE TRANSPORTER 1, ISOFORM A"/>
    <property type="match status" value="1"/>
</dbReference>
<evidence type="ECO:0000313" key="8">
    <source>
        <dbReference type="EMBL" id="VEU22348.1"/>
    </source>
</evidence>
<organism evidence="8 9">
    <name type="scientific">Brettanomyces naardenensis</name>
    <name type="common">Yeast</name>
    <dbReference type="NCBI Taxonomy" id="13370"/>
    <lineage>
        <taxon>Eukaryota</taxon>
        <taxon>Fungi</taxon>
        <taxon>Dikarya</taxon>
        <taxon>Ascomycota</taxon>
        <taxon>Saccharomycotina</taxon>
        <taxon>Pichiomycetes</taxon>
        <taxon>Pichiales</taxon>
        <taxon>Pichiaceae</taxon>
        <taxon>Brettanomyces</taxon>
    </lineage>
</organism>
<dbReference type="GO" id="GO:0034257">
    <property type="term" value="F:nicotinamide riboside transmembrane transporter activity"/>
    <property type="evidence" value="ECO:0007669"/>
    <property type="project" value="TreeGrafter"/>
</dbReference>
<dbReference type="OrthoDB" id="46396at2759"/>
<evidence type="ECO:0000256" key="3">
    <source>
        <dbReference type="ARBA" id="ARBA00022448"/>
    </source>
</evidence>
<dbReference type="PANTHER" id="PTHR10332">
    <property type="entry name" value="EQUILIBRATIVE NUCLEOSIDE TRANSPORTER"/>
    <property type="match status" value="1"/>
</dbReference>
<proteinExistence type="inferred from homology"/>
<comment type="similarity">
    <text evidence="2">Belongs to the SLC29A/ENT transporter (TC 2.A.57) family.</text>
</comment>
<protein>
    <submittedName>
        <fullName evidence="8">DEKNAAC103480</fullName>
    </submittedName>
</protein>
<evidence type="ECO:0000256" key="7">
    <source>
        <dbReference type="SAM" id="Phobius"/>
    </source>
</evidence>
<feature type="transmembrane region" description="Helical" evidence="7">
    <location>
        <begin position="289"/>
        <end position="310"/>
    </location>
</feature>
<dbReference type="Proteomes" id="UP000290900">
    <property type="component" value="Unassembled WGS sequence"/>
</dbReference>
<evidence type="ECO:0000313" key="9">
    <source>
        <dbReference type="Proteomes" id="UP000290900"/>
    </source>
</evidence>
<evidence type="ECO:0000256" key="5">
    <source>
        <dbReference type="ARBA" id="ARBA00022989"/>
    </source>
</evidence>
<keyword evidence="9" id="KW-1185">Reference proteome</keyword>
<feature type="transmembrane region" description="Helical" evidence="7">
    <location>
        <begin position="186"/>
        <end position="211"/>
    </location>
</feature>
<dbReference type="InParanoid" id="A0A448YNB7"/>
<keyword evidence="4 7" id="KW-0812">Transmembrane</keyword>
<evidence type="ECO:0000256" key="2">
    <source>
        <dbReference type="ARBA" id="ARBA00007965"/>
    </source>
</evidence>
<gene>
    <name evidence="8" type="ORF">BRENAR_LOCUS3079</name>
</gene>